<organism evidence="1 2">
    <name type="scientific">Elysia marginata</name>
    <dbReference type="NCBI Taxonomy" id="1093978"/>
    <lineage>
        <taxon>Eukaryota</taxon>
        <taxon>Metazoa</taxon>
        <taxon>Spiralia</taxon>
        <taxon>Lophotrochozoa</taxon>
        <taxon>Mollusca</taxon>
        <taxon>Gastropoda</taxon>
        <taxon>Heterobranchia</taxon>
        <taxon>Euthyneura</taxon>
        <taxon>Panpulmonata</taxon>
        <taxon>Sacoglossa</taxon>
        <taxon>Placobranchoidea</taxon>
        <taxon>Plakobranchidae</taxon>
        <taxon>Elysia</taxon>
    </lineage>
</organism>
<gene>
    <name evidence="1" type="ORF">ElyMa_005471900</name>
</gene>
<protein>
    <submittedName>
        <fullName evidence="1">Histone-lysine N-methyltransferase SETMAR</fullName>
    </submittedName>
</protein>
<evidence type="ECO:0000313" key="1">
    <source>
        <dbReference type="EMBL" id="GFR62956.1"/>
    </source>
</evidence>
<dbReference type="PANTHER" id="PTHR46060:SF1">
    <property type="entry name" value="MARINER MOS1 TRANSPOSASE-LIKE PROTEIN"/>
    <property type="match status" value="1"/>
</dbReference>
<dbReference type="InterPro" id="IPR052709">
    <property type="entry name" value="Transposase-MT_Hybrid"/>
</dbReference>
<evidence type="ECO:0000313" key="2">
    <source>
        <dbReference type="Proteomes" id="UP000762676"/>
    </source>
</evidence>
<dbReference type="EMBL" id="BMAT01010897">
    <property type="protein sequence ID" value="GFR62956.1"/>
    <property type="molecule type" value="Genomic_DNA"/>
</dbReference>
<keyword evidence="2" id="KW-1185">Reference proteome</keyword>
<dbReference type="Proteomes" id="UP000762676">
    <property type="component" value="Unassembled WGS sequence"/>
</dbReference>
<proteinExistence type="predicted"/>
<dbReference type="AlphaFoldDB" id="A0AAV4EQE2"/>
<name>A0AAV4EQE2_9GAST</name>
<accession>A0AAV4EQE2</accession>
<sequence length="95" mass="10967">MIRANPRVKQKDIADEEGISKERVHHIATTVLVNRKVSVRWVPRQLNAEMKAQRQDIMYSTLKERYNTGGEAFLQRILTGSDCTRILGPPLRFSM</sequence>
<reference evidence="1 2" key="1">
    <citation type="journal article" date="2021" name="Elife">
        <title>Chloroplast acquisition without the gene transfer in kleptoplastic sea slugs, Plakobranchus ocellatus.</title>
        <authorList>
            <person name="Maeda T."/>
            <person name="Takahashi S."/>
            <person name="Yoshida T."/>
            <person name="Shimamura S."/>
            <person name="Takaki Y."/>
            <person name="Nagai Y."/>
            <person name="Toyoda A."/>
            <person name="Suzuki Y."/>
            <person name="Arimoto A."/>
            <person name="Ishii H."/>
            <person name="Satoh N."/>
            <person name="Nishiyama T."/>
            <person name="Hasebe M."/>
            <person name="Maruyama T."/>
            <person name="Minagawa J."/>
            <person name="Obokata J."/>
            <person name="Shigenobu S."/>
        </authorList>
    </citation>
    <scope>NUCLEOTIDE SEQUENCE [LARGE SCALE GENOMIC DNA]</scope>
</reference>
<comment type="caution">
    <text evidence="1">The sequence shown here is derived from an EMBL/GenBank/DDBJ whole genome shotgun (WGS) entry which is preliminary data.</text>
</comment>
<dbReference type="PANTHER" id="PTHR46060">
    <property type="entry name" value="MARINER MOS1 TRANSPOSASE-LIKE PROTEIN"/>
    <property type="match status" value="1"/>
</dbReference>